<proteinExistence type="predicted"/>
<sequence length="314" mass="34967">MGRTWRSGLALAGLMLAGQAWAAVVTVTLDNGDRLRGEVVAETPAELRLRHPVLGDVVVARDKIRQLEAGDTVAPARPRPTIASVPDNGLLGSGWLTDWRRRMEVGVSGASGKSESQRVNLGFMADFEDTEERWSHRTRFYRRQSDGEVSAQSLSVSLNRDGLEPGSPRFTFAGGQFVRDDYSDWGNRLAVNTGVGYQFVSTERWRLLGRSGIGVSQTWGGDEGRHVAPELLFGVDMNWRMTRQHTLTFSNAYHPNIRDRGTFRNITSMDWVIDLDKSLGAGLQFGVTNEYDSAREPGMGRNDFNYTSALVWRL</sequence>
<feature type="signal peptide" evidence="1">
    <location>
        <begin position="1"/>
        <end position="22"/>
    </location>
</feature>
<protein>
    <submittedName>
        <fullName evidence="2">DUF481 domain-containing protein</fullName>
    </submittedName>
</protein>
<name>A0A944D973_DENI1</name>
<evidence type="ECO:0000313" key="2">
    <source>
        <dbReference type="EMBL" id="MBT0962120.1"/>
    </source>
</evidence>
<comment type="caution">
    <text evidence="2">The sequence shown here is derived from an EMBL/GenBank/DDBJ whole genome shotgun (WGS) entry which is preliminary data.</text>
</comment>
<dbReference type="Proteomes" id="UP000694660">
    <property type="component" value="Unassembled WGS sequence"/>
</dbReference>
<accession>A0A944D973</accession>
<dbReference type="EMBL" id="JAEKFT010000014">
    <property type="protein sequence ID" value="MBT0962120.1"/>
    <property type="molecule type" value="Genomic_DNA"/>
</dbReference>
<evidence type="ECO:0000313" key="3">
    <source>
        <dbReference type="Proteomes" id="UP000694660"/>
    </source>
</evidence>
<feature type="chain" id="PRO_5038083374" evidence="1">
    <location>
        <begin position="23"/>
        <end position="314"/>
    </location>
</feature>
<dbReference type="InterPro" id="IPR007433">
    <property type="entry name" value="DUF481"/>
</dbReference>
<keyword evidence="1" id="KW-0732">Signal</keyword>
<organism evidence="2 3">
    <name type="scientific">Denitromonas iodatirespirans</name>
    <dbReference type="NCBI Taxonomy" id="2795389"/>
    <lineage>
        <taxon>Bacteria</taxon>
        <taxon>Pseudomonadati</taxon>
        <taxon>Pseudomonadota</taxon>
        <taxon>Betaproteobacteria</taxon>
        <taxon>Rhodocyclales</taxon>
        <taxon>Zoogloeaceae</taxon>
        <taxon>Denitromonas</taxon>
    </lineage>
</organism>
<gene>
    <name evidence="2" type="ORF">I8J34_13145</name>
</gene>
<dbReference type="AlphaFoldDB" id="A0A944D973"/>
<keyword evidence="3" id="KW-1185">Reference proteome</keyword>
<reference evidence="3" key="1">
    <citation type="journal article" date="2022" name="ISME J.">
        <title>Genetic and phylogenetic analysis of dissimilatory iodate-reducing bacteria identifies potential niches across the world's oceans.</title>
        <authorList>
            <person name="Reyes-Umana V."/>
            <person name="Henning Z."/>
            <person name="Lee K."/>
            <person name="Barnum T.P."/>
            <person name="Coates J.D."/>
        </authorList>
    </citation>
    <scope>NUCLEOTIDE SEQUENCE [LARGE SCALE GENOMIC DNA]</scope>
    <source>
        <strain evidence="3">IR12</strain>
    </source>
</reference>
<dbReference type="RefSeq" id="WP_214362000.1">
    <property type="nucleotide sequence ID" value="NZ_JAEKFT010000014.1"/>
</dbReference>
<evidence type="ECO:0000256" key="1">
    <source>
        <dbReference type="SAM" id="SignalP"/>
    </source>
</evidence>
<dbReference type="Pfam" id="PF04338">
    <property type="entry name" value="DUF481"/>
    <property type="match status" value="1"/>
</dbReference>